<evidence type="ECO:0000313" key="1">
    <source>
        <dbReference type="EMBL" id="GAA4519164.1"/>
    </source>
</evidence>
<dbReference type="Proteomes" id="UP001500503">
    <property type="component" value="Unassembled WGS sequence"/>
</dbReference>
<name>A0ABP8R658_9ACTN</name>
<dbReference type="InterPro" id="IPR023401">
    <property type="entry name" value="ODC_N"/>
</dbReference>
<dbReference type="Gene3D" id="3.40.50.720">
    <property type="entry name" value="NAD(P)-binding Rossmann-like Domain"/>
    <property type="match status" value="1"/>
</dbReference>
<dbReference type="SUPFAM" id="SSF51735">
    <property type="entry name" value="NAD(P)-binding Rossmann-fold domains"/>
    <property type="match status" value="1"/>
</dbReference>
<evidence type="ECO:0008006" key="3">
    <source>
        <dbReference type="Google" id="ProtNLM"/>
    </source>
</evidence>
<reference evidence="2" key="1">
    <citation type="journal article" date="2019" name="Int. J. Syst. Evol. Microbiol.">
        <title>The Global Catalogue of Microorganisms (GCM) 10K type strain sequencing project: providing services to taxonomists for standard genome sequencing and annotation.</title>
        <authorList>
            <consortium name="The Broad Institute Genomics Platform"/>
            <consortium name="The Broad Institute Genome Sequencing Center for Infectious Disease"/>
            <person name="Wu L."/>
            <person name="Ma J."/>
        </authorList>
    </citation>
    <scope>NUCLEOTIDE SEQUENCE [LARGE SCALE GENOMIC DNA]</scope>
    <source>
        <strain evidence="2">JCM 17933</strain>
    </source>
</reference>
<dbReference type="RefSeq" id="WP_345475178.1">
    <property type="nucleotide sequence ID" value="NZ_BAABHF010000061.1"/>
</dbReference>
<sequence>MRLLDNDDVRSVLDMRGTITALRRAYDDLRDGEATYVPRIDMFAPTGRPDDYYQWGSMAGVSMSYGIAAVRLKSDVVSWQGGTHEKYCVRPGRYCGLILCFRLTDGAPLAILQDGYLQHMRVGGAAGIGTDALARGDAATLGVLGSGGMAWTFVEAIAQVRELTAVRVHSPTPEHRTEFAGRIRSELGIDAVAVEHAEQAVRGMAIVATATDSMSPTFDPAWLRPGAHVVCVTRRELGDALLDHADVVTQLGIHTVPHGTDVPMMEWKAGAIAAYVAGRPEDRRRIPAGRAPERGAWPTLLDLETGRVPGRRSDDDVTVFVTTGTQGLQFASVAGHVLQRAEKAELGRRLPAEWFLQDIRD</sequence>
<dbReference type="InterPro" id="IPR003462">
    <property type="entry name" value="ODC_Mu_crystall"/>
</dbReference>
<comment type="caution">
    <text evidence="1">The sequence shown here is derived from an EMBL/GenBank/DDBJ whole genome shotgun (WGS) entry which is preliminary data.</text>
</comment>
<proteinExistence type="predicted"/>
<dbReference type="Pfam" id="PF02423">
    <property type="entry name" value="OCD_Mu_crystall"/>
    <property type="match status" value="1"/>
</dbReference>
<accession>A0ABP8R658</accession>
<organism evidence="1 2">
    <name type="scientific">Actinoallomurus oryzae</name>
    <dbReference type="NCBI Taxonomy" id="502180"/>
    <lineage>
        <taxon>Bacteria</taxon>
        <taxon>Bacillati</taxon>
        <taxon>Actinomycetota</taxon>
        <taxon>Actinomycetes</taxon>
        <taxon>Streptosporangiales</taxon>
        <taxon>Thermomonosporaceae</taxon>
        <taxon>Actinoallomurus</taxon>
    </lineage>
</organism>
<evidence type="ECO:0000313" key="2">
    <source>
        <dbReference type="Proteomes" id="UP001500503"/>
    </source>
</evidence>
<dbReference type="InterPro" id="IPR036291">
    <property type="entry name" value="NAD(P)-bd_dom_sf"/>
</dbReference>
<dbReference type="PANTHER" id="PTHR13812:SF19">
    <property type="entry name" value="KETIMINE REDUCTASE MU-CRYSTALLIN"/>
    <property type="match status" value="1"/>
</dbReference>
<dbReference type="Gene3D" id="3.30.1780.10">
    <property type="entry name" value="ornithine cyclodeaminase, domain 1"/>
    <property type="match status" value="1"/>
</dbReference>
<keyword evidence="2" id="KW-1185">Reference proteome</keyword>
<gene>
    <name evidence="1" type="ORF">GCM10023191_094390</name>
</gene>
<dbReference type="PANTHER" id="PTHR13812">
    <property type="entry name" value="KETIMINE REDUCTASE MU-CRYSTALLIN"/>
    <property type="match status" value="1"/>
</dbReference>
<dbReference type="EMBL" id="BAABHF010000061">
    <property type="protein sequence ID" value="GAA4519164.1"/>
    <property type="molecule type" value="Genomic_DNA"/>
</dbReference>
<protein>
    <recommendedName>
        <fullName evidence="3">Ornithine cyclodeaminase</fullName>
    </recommendedName>
</protein>